<reference evidence="2 3" key="1">
    <citation type="submission" date="2018-07" db="EMBL/GenBank/DDBJ databases">
        <title>Venubactetium sediminum gen. nov., sp. nov., isolated from a marine solar saltern.</title>
        <authorList>
            <person name="Wang S."/>
        </authorList>
    </citation>
    <scope>NUCLEOTIDE SEQUENCE [LARGE SCALE GENOMIC DNA]</scope>
    <source>
        <strain evidence="2 3">WD2A32</strain>
    </source>
</reference>
<gene>
    <name evidence="2" type="ORF">DRB17_01910</name>
</gene>
<comment type="caution">
    <text evidence="2">The sequence shown here is derived from an EMBL/GenBank/DDBJ whole genome shotgun (WGS) entry which is preliminary data.</text>
</comment>
<accession>A0A369TD40</accession>
<dbReference type="EMBL" id="QPMH01000002">
    <property type="protein sequence ID" value="RDD63229.1"/>
    <property type="molecule type" value="Genomic_DNA"/>
</dbReference>
<dbReference type="AlphaFoldDB" id="A0A369TD40"/>
<evidence type="ECO:0000256" key="1">
    <source>
        <dbReference type="SAM" id="SignalP"/>
    </source>
</evidence>
<keyword evidence="3" id="KW-1185">Reference proteome</keyword>
<name>A0A369TD40_9PROT</name>
<proteinExistence type="predicted"/>
<keyword evidence="1" id="KW-0732">Signal</keyword>
<organism evidence="2 3">
    <name type="scientific">Ferruginivarius sediminum</name>
    <dbReference type="NCBI Taxonomy" id="2661937"/>
    <lineage>
        <taxon>Bacteria</taxon>
        <taxon>Pseudomonadati</taxon>
        <taxon>Pseudomonadota</taxon>
        <taxon>Alphaproteobacteria</taxon>
        <taxon>Rhodospirillales</taxon>
        <taxon>Rhodospirillaceae</taxon>
        <taxon>Ferruginivarius</taxon>
    </lineage>
</organism>
<dbReference type="RefSeq" id="WP_114580485.1">
    <property type="nucleotide sequence ID" value="NZ_QPMH01000002.1"/>
</dbReference>
<sequence length="235" mass="25694">MRRIIGAILAALLVAVMAPANALEPLGSRGLAVVNGGGGEFFLTPVPIDWKIAQAERNARVFHIAWIPKGQSAEDWRDKVSVQMFPGNTGTDPKALLDGIAERYDADCGTVLSTDVETKEVRGYETAFRFIGCTRHAGKKLGELALFRTVSGAESFYLVQRAWRTPPFARTELPFSREVLGKTRLWLQGGRACAADAEQEKRICPPDLADAMNRTSLEQPITVLRLAEPGTTPED</sequence>
<dbReference type="Proteomes" id="UP000253941">
    <property type="component" value="Unassembled WGS sequence"/>
</dbReference>
<feature type="signal peptide" evidence="1">
    <location>
        <begin position="1"/>
        <end position="22"/>
    </location>
</feature>
<feature type="chain" id="PRO_5017025935" evidence="1">
    <location>
        <begin position="23"/>
        <end position="235"/>
    </location>
</feature>
<protein>
    <submittedName>
        <fullName evidence="2">Uncharacterized protein</fullName>
    </submittedName>
</protein>
<evidence type="ECO:0000313" key="2">
    <source>
        <dbReference type="EMBL" id="RDD63229.1"/>
    </source>
</evidence>
<evidence type="ECO:0000313" key="3">
    <source>
        <dbReference type="Proteomes" id="UP000253941"/>
    </source>
</evidence>